<organism evidence="1">
    <name type="scientific">Kuenenia stuttgartiensis</name>
    <dbReference type="NCBI Taxonomy" id="174633"/>
    <lineage>
        <taxon>Bacteria</taxon>
        <taxon>Pseudomonadati</taxon>
        <taxon>Planctomycetota</taxon>
        <taxon>Candidatus Brocadiia</taxon>
        <taxon>Candidatus Brocadiales</taxon>
        <taxon>Candidatus Brocadiaceae</taxon>
        <taxon>Candidatus Kuenenia</taxon>
    </lineage>
</organism>
<sequence length="67" mass="7383">MESCHGCFFLTPLTVTKNRECSRFSLKQCSQTGVWEQAGNALKVNAIKLSSRQQTSPLKKGDKGGCF</sequence>
<accession>Q1PV26</accession>
<evidence type="ECO:0000313" key="1">
    <source>
        <dbReference type="EMBL" id="CAJ71085.1"/>
    </source>
</evidence>
<reference evidence="1" key="2">
    <citation type="submission" date="2006-01" db="EMBL/GenBank/DDBJ databases">
        <authorList>
            <person name="Genoscope"/>
        </authorList>
    </citation>
    <scope>NUCLEOTIDE SEQUENCE</scope>
</reference>
<name>Q1PV26_KUEST</name>
<proteinExistence type="predicted"/>
<protein>
    <submittedName>
        <fullName evidence="1">Uncharacterized protein</fullName>
    </submittedName>
</protein>
<dbReference type="AlphaFoldDB" id="Q1PV26"/>
<reference evidence="1" key="1">
    <citation type="journal article" date="2006" name="Nature">
        <title>Deciphering the evolution and metabolism of an anammox bacterium from a community genome.</title>
        <authorList>
            <person name="Strous M."/>
            <person name="Pelletier E."/>
            <person name="Mangenot S."/>
            <person name="Rattei T."/>
            <person name="Lehner A."/>
            <person name="Taylor M.W."/>
            <person name="Horn M."/>
            <person name="Daims H."/>
            <person name="Bartol-Mavel D."/>
            <person name="Wincker P."/>
            <person name="Barbe V."/>
            <person name="Fonknechten N."/>
            <person name="Vallenet D."/>
            <person name="Segurens B."/>
            <person name="Schenowitz-Truong C."/>
            <person name="Medigue C."/>
            <person name="Collingro A."/>
            <person name="Snel B."/>
            <person name="Dutilh B.E."/>
            <person name="OpDenCamp H.J.M."/>
            <person name="vanDerDrift C."/>
            <person name="Cirpus I."/>
            <person name="vanDePas-Schoonen K.T."/>
            <person name="Harhangi H.R."/>
            <person name="vanNiftrik L."/>
            <person name="Schmid M."/>
            <person name="Keltjens J."/>
            <person name="vanDeVossenberg J."/>
            <person name="Kartal B."/>
            <person name="Meier H."/>
            <person name="Frishman D."/>
            <person name="Huynen M.A."/>
            <person name="Mewes H."/>
            <person name="Weissenbach J."/>
            <person name="Jetten M.S.M."/>
            <person name="Wagner M."/>
            <person name="LePaslier D."/>
        </authorList>
    </citation>
    <scope>NUCLEOTIDE SEQUENCE</scope>
</reference>
<dbReference type="EMBL" id="CT573073">
    <property type="protein sequence ID" value="CAJ71085.1"/>
    <property type="molecule type" value="Genomic_DNA"/>
</dbReference>
<gene>
    <name evidence="1" type="ORF">kustc0340</name>
</gene>